<feature type="disulfide bond" evidence="8">
    <location>
        <begin position="1723"/>
        <end position="1775"/>
    </location>
</feature>
<gene>
    <name evidence="13" type="ORF">APTSU1_000815300</name>
</gene>
<feature type="region of interest" description="Disordered" evidence="9">
    <location>
        <begin position="111"/>
        <end position="156"/>
    </location>
</feature>
<keyword evidence="5" id="KW-0186">Copper</keyword>
<feature type="compositionally biased region" description="Low complexity" evidence="9">
    <location>
        <begin position="615"/>
        <end position="629"/>
    </location>
</feature>
<dbReference type="Pfam" id="PF13330">
    <property type="entry name" value="Mucin2_WxxW"/>
    <property type="match status" value="3"/>
</dbReference>
<keyword evidence="7" id="KW-0325">Glycoprotein</keyword>
<feature type="region of interest" description="Disordered" evidence="9">
    <location>
        <begin position="1355"/>
        <end position="1377"/>
    </location>
</feature>
<dbReference type="SMART" id="SM00041">
    <property type="entry name" value="CT"/>
    <property type="match status" value="1"/>
</dbReference>
<dbReference type="Gene3D" id="2.10.25.10">
    <property type="entry name" value="Laminin"/>
    <property type="match status" value="1"/>
</dbReference>
<evidence type="ECO:0000256" key="3">
    <source>
        <dbReference type="ARBA" id="ARBA00022729"/>
    </source>
</evidence>
<dbReference type="InterPro" id="IPR001846">
    <property type="entry name" value="VWF_type-D"/>
</dbReference>
<evidence type="ECO:0000256" key="5">
    <source>
        <dbReference type="ARBA" id="ARBA00023008"/>
    </source>
</evidence>
<dbReference type="CDD" id="cd19941">
    <property type="entry name" value="TIL"/>
    <property type="match status" value="1"/>
</dbReference>
<evidence type="ECO:0000256" key="2">
    <source>
        <dbReference type="ARBA" id="ARBA00022525"/>
    </source>
</evidence>
<evidence type="ECO:0000313" key="13">
    <source>
        <dbReference type="EMBL" id="GAB1292922.1"/>
    </source>
</evidence>
<evidence type="ECO:0000256" key="4">
    <source>
        <dbReference type="ARBA" id="ARBA00022737"/>
    </source>
</evidence>
<evidence type="ECO:0000256" key="7">
    <source>
        <dbReference type="ARBA" id="ARBA00023180"/>
    </source>
</evidence>
<dbReference type="SUPFAM" id="SSF57567">
    <property type="entry name" value="Serine protease inhibitors"/>
    <property type="match status" value="1"/>
</dbReference>
<feature type="region of interest" description="Disordered" evidence="9">
    <location>
        <begin position="477"/>
        <end position="530"/>
    </location>
</feature>
<evidence type="ECO:0000256" key="9">
    <source>
        <dbReference type="SAM" id="MobiDB-lite"/>
    </source>
</evidence>
<dbReference type="PROSITE" id="PS01208">
    <property type="entry name" value="VWFC_1"/>
    <property type="match status" value="1"/>
</dbReference>
<dbReference type="PROSITE" id="PS01225">
    <property type="entry name" value="CTCK_2"/>
    <property type="match status" value="1"/>
</dbReference>
<feature type="region of interest" description="Disordered" evidence="9">
    <location>
        <begin position="615"/>
        <end position="637"/>
    </location>
</feature>
<name>A0ABQ0F0W8_APOSI</name>
<dbReference type="Gene3D" id="2.10.90.10">
    <property type="entry name" value="Cystine-knot cytokines"/>
    <property type="match status" value="1"/>
</dbReference>
<evidence type="ECO:0000256" key="6">
    <source>
        <dbReference type="ARBA" id="ARBA00023157"/>
    </source>
</evidence>
<feature type="disulfide bond" evidence="8">
    <location>
        <begin position="1719"/>
        <end position="1773"/>
    </location>
</feature>
<dbReference type="PROSITE" id="PS01185">
    <property type="entry name" value="CTCK_1"/>
    <property type="match status" value="1"/>
</dbReference>
<dbReference type="InterPro" id="IPR036084">
    <property type="entry name" value="Ser_inhib-like_sf"/>
</dbReference>
<feature type="compositionally biased region" description="Polar residues" evidence="9">
    <location>
        <begin position="360"/>
        <end position="451"/>
    </location>
</feature>
<keyword evidence="2" id="KW-0964">Secreted</keyword>
<feature type="domain" description="VWFD" evidence="12">
    <location>
        <begin position="1170"/>
        <end position="1357"/>
    </location>
</feature>
<dbReference type="InterPro" id="IPR006207">
    <property type="entry name" value="Cys_knot_C"/>
</dbReference>
<evidence type="ECO:0000256" key="1">
    <source>
        <dbReference type="ARBA" id="ARBA00004613"/>
    </source>
</evidence>
<feature type="compositionally biased region" description="Low complexity" evidence="9">
    <location>
        <begin position="929"/>
        <end position="947"/>
    </location>
</feature>
<evidence type="ECO:0000259" key="11">
    <source>
        <dbReference type="PROSITE" id="PS50184"/>
    </source>
</evidence>
<reference evidence="13 14" key="1">
    <citation type="submission" date="2024-08" db="EMBL/GenBank/DDBJ databases">
        <title>The draft genome of Apodemus speciosus.</title>
        <authorList>
            <person name="Nabeshima K."/>
            <person name="Suzuki S."/>
            <person name="Onuma M."/>
        </authorList>
    </citation>
    <scope>NUCLEOTIDE SEQUENCE [LARGE SCALE GENOMIC DNA]</scope>
    <source>
        <strain evidence="13">IB14-021</strain>
    </source>
</reference>
<comment type="caution">
    <text evidence="8">Lacks conserved residue(s) required for the propagation of feature annotation.</text>
</comment>
<dbReference type="PROSITE" id="PS50184">
    <property type="entry name" value="VWFC_2"/>
    <property type="match status" value="1"/>
</dbReference>
<dbReference type="PROSITE" id="PS51233">
    <property type="entry name" value="VWFD"/>
    <property type="match status" value="1"/>
</dbReference>
<feature type="compositionally biased region" description="Polar residues" evidence="9">
    <location>
        <begin position="948"/>
        <end position="959"/>
    </location>
</feature>
<dbReference type="InterPro" id="IPR014853">
    <property type="entry name" value="VWF/SSPO/ZAN-like_Cys-rich_dom"/>
</dbReference>
<keyword evidence="6 8" id="KW-1015">Disulfide bond</keyword>
<dbReference type="Pfam" id="PF08742">
    <property type="entry name" value="C8"/>
    <property type="match status" value="1"/>
</dbReference>
<comment type="caution">
    <text evidence="13">The sequence shown here is derived from an EMBL/GenBank/DDBJ whole genome shotgun (WGS) entry which is preliminary data.</text>
</comment>
<dbReference type="Pfam" id="PF00093">
    <property type="entry name" value="VWC"/>
    <property type="match status" value="1"/>
</dbReference>
<dbReference type="InterPro" id="IPR029034">
    <property type="entry name" value="Cystine-knot_cytokine"/>
</dbReference>
<feature type="region of interest" description="Disordered" evidence="9">
    <location>
        <begin position="929"/>
        <end position="1008"/>
    </location>
</feature>
<protein>
    <submittedName>
        <fullName evidence="13">Mucin 5, subtype B, tracheobronchial</fullName>
    </submittedName>
</protein>
<dbReference type="SUPFAM" id="SSF57603">
    <property type="entry name" value="FnI-like domain"/>
    <property type="match status" value="1"/>
</dbReference>
<comment type="subcellular location">
    <subcellularLocation>
        <location evidence="1">Secreted</location>
    </subcellularLocation>
</comment>
<feature type="compositionally biased region" description="Polar residues" evidence="9">
    <location>
        <begin position="230"/>
        <end position="344"/>
    </location>
</feature>
<evidence type="ECO:0000313" key="14">
    <source>
        <dbReference type="Proteomes" id="UP001623349"/>
    </source>
</evidence>
<organism evidence="13 14">
    <name type="scientific">Apodemus speciosus</name>
    <name type="common">Large Japanese field mouse</name>
    <dbReference type="NCBI Taxonomy" id="105296"/>
    <lineage>
        <taxon>Eukaryota</taxon>
        <taxon>Metazoa</taxon>
        <taxon>Chordata</taxon>
        <taxon>Craniata</taxon>
        <taxon>Vertebrata</taxon>
        <taxon>Euteleostomi</taxon>
        <taxon>Mammalia</taxon>
        <taxon>Eutheria</taxon>
        <taxon>Euarchontoglires</taxon>
        <taxon>Glires</taxon>
        <taxon>Rodentia</taxon>
        <taxon>Myomorpha</taxon>
        <taxon>Muroidea</taxon>
        <taxon>Muridae</taxon>
        <taxon>Murinae</taxon>
        <taxon>Apodemus</taxon>
    </lineage>
</organism>
<accession>A0ABQ0F0W8</accession>
<feature type="compositionally biased region" description="Low complexity" evidence="9">
    <location>
        <begin position="960"/>
        <end position="971"/>
    </location>
</feature>
<dbReference type="Proteomes" id="UP001623349">
    <property type="component" value="Unassembled WGS sequence"/>
</dbReference>
<dbReference type="SMART" id="SM00832">
    <property type="entry name" value="C8"/>
    <property type="match status" value="1"/>
</dbReference>
<dbReference type="PANTHER" id="PTHR11339:SF408">
    <property type="entry name" value="MUCIN-5B"/>
    <property type="match status" value="1"/>
</dbReference>
<dbReference type="PANTHER" id="PTHR11339">
    <property type="entry name" value="EXTRACELLULAR MATRIX GLYCOPROTEIN RELATED"/>
    <property type="match status" value="1"/>
</dbReference>
<dbReference type="SMART" id="SM00214">
    <property type="entry name" value="VWC"/>
    <property type="match status" value="1"/>
</dbReference>
<feature type="domain" description="CTCK" evidence="10">
    <location>
        <begin position="1688"/>
        <end position="1780"/>
    </location>
</feature>
<feature type="compositionally biased region" description="Low complexity" evidence="9">
    <location>
        <begin position="1364"/>
        <end position="1377"/>
    </location>
</feature>
<feature type="region of interest" description="Disordered" evidence="9">
    <location>
        <begin position="230"/>
        <end position="451"/>
    </location>
</feature>
<dbReference type="InterPro" id="IPR001007">
    <property type="entry name" value="VWF_dom"/>
</dbReference>
<keyword evidence="3" id="KW-0732">Signal</keyword>
<dbReference type="SMART" id="SM00216">
    <property type="entry name" value="VWD"/>
    <property type="match status" value="1"/>
</dbReference>
<feature type="compositionally biased region" description="Low complexity" evidence="9">
    <location>
        <begin position="979"/>
        <end position="990"/>
    </location>
</feature>
<dbReference type="Pfam" id="PF00094">
    <property type="entry name" value="VWD"/>
    <property type="match status" value="1"/>
</dbReference>
<evidence type="ECO:0000259" key="10">
    <source>
        <dbReference type="PROSITE" id="PS01225"/>
    </source>
</evidence>
<proteinExistence type="predicted"/>
<dbReference type="InterPro" id="IPR025155">
    <property type="entry name" value="WxxW_domain"/>
</dbReference>
<dbReference type="InterPro" id="IPR050780">
    <property type="entry name" value="Mucin_vWF_Thrombospondin_sf"/>
</dbReference>
<evidence type="ECO:0000259" key="12">
    <source>
        <dbReference type="PROSITE" id="PS51233"/>
    </source>
</evidence>
<dbReference type="EMBL" id="BAAFST010000007">
    <property type="protein sequence ID" value="GAB1292922.1"/>
    <property type="molecule type" value="Genomic_DNA"/>
</dbReference>
<keyword evidence="4" id="KW-0677">Repeat</keyword>
<feature type="domain" description="VWFC" evidence="11">
    <location>
        <begin position="1558"/>
        <end position="1622"/>
    </location>
</feature>
<evidence type="ECO:0000256" key="8">
    <source>
        <dbReference type="PROSITE-ProRule" id="PRU00039"/>
    </source>
</evidence>
<sequence>METYENIRANGEEICEQPQDIMCMAQNYPGVSVDKLQQKVKCDLSFGLVCYNKDQGGTFPMCYNYLIKVLCCSVSHCQGTATTAGSAPVTGTATITGSSPVTVTATTAGSARVTGTSTTAGSAPVTGPTTTAWSAPVTGTATTAGSAPVTGTSTTAWSAPVTGTATTEGSNFHHCRVIPSDGTYYHCMVGPSDGNCHHCRIIPSDGNCHHCRVSPSDWNSTTAWSASVTGTSTTAESSPVTVTDTTAGSAPVTGPTTTAWSAPETGTATTAGSARVTGTATTAGSAPVTGPTTTAWSAPVTGTATTAGSAPVTGTATTAGSAPVTGPTTTAESAPVTGHTTTAWSAPVTGTAITAGSAPVTGTATTAGSAPVTGTATTAGSAPVTGPTTTAESAPVTGHTTTAWSAPVTGTATTAGSSPVTGTATTAWSTPVTGTATTAGSSPVTGTTTTAGSVPVTVTDTTAGSALVTGTATTAWSTPVTEPTTTAGSAPVTGTATTAQSAPVTGSATTAIQTLSPKPLPNTMTSPHSASTTVATSISKGLTGSRHTTTLVTSYGTSPLHVSSVTETSSPGRVSSIHTTPKILPETLQSTPGLTTQQTSSTGIWTSILTDTSGTISSKSLSTSPELTTGIKDRSTSIPMTSTLPVTMTNATTPQGTTHCQPKCKWTEWFDVDSPTSGVVKGDMETYENIRASGKKMCQAPEKIECRAENYPAVSIDKIGQVVSCNLETGLVCKNEDQTDDFKMCFNYNIRVLCCDDYSHCPNTPYSTTKPSLLWSTQTPLVPFTTSVSSSTESTFQTKHPASSSGPSTQASTWTTSLDSGCAPRCKWTEWFDADFPNPGPRGGDFEVYAVLREVGFIFCDQPKDIQCRSEKEPDRPLETLEQVVQCDVRFGLICKNINQSGPLQYCDNYHVRLLCCDNYSHCTTPPMTTTSTVPSSPHLSSSHTAPALNTTTSFHGLTSSSMPHSSSLVSTHTSAMVTTQTSPITTGPTVAPSTTSGTPHTHEVSPSSQVTFSVSTASSSVFSTPRPTVFSSHTSSPSPCFCQAFGQLFLPGDIIYNKTDGAGCQFYAICNQYCNVDRFQGTCPSSSPPIPSTPAPLSPLLPGCDDAIPPRQVNESWTLENCTVARCQGNNQIILLEPEPVDNVTCVNKHLPIKVWDQEPCHFHYECECFCSGWGHSHYLTFDGTSYSFLDNCTSVLMREIHPRHGNLTILAHSYYCGATANVTSCPRALSVYYNSTEIILTITTTSSGKEESLIIWDQMWIRSGFSKNGVTVSLSGATTMSVNISTIGASITFDGNIFQIWLPYRYFSNNTEGQCGTCTNSQTDDCRRPDGTIASDCQDMARGWLVPGNSSSGCLVQPSPSPSTTPQTPVSSPLTSTPCPSAPLCELMLSQVFAECHQLISPDAFFRTCVSDHCNANITDTLCQSLEAYAALCRAQGVCTNWRNATGGLCDLPCPPTKEYRPCGPLHPASCSPRTQDLSTGMLAEGCFCPENQLLFNSRLDICVSECPCVGPDGLPKFFCNSTTCPKSLPKCEPGYELVQTNENGSCCPSSSCRPKLCTYNDTIYGVGTTFPGGPCQTCTCLSVGDQEPKVECKEMHCSTSCPQGFKYTLVPGQCCGECVQNACLTPEGHVVQPNETWVNSPVDNCTAYHCSAENGVHVLTPIPTSCPDVSNCTGTLRKTGCCYSCEKEDSSTCQVYVNSTILRHKGCETEVNITFCEGSCSGRSKYSMEAQAIEHQCTCCQESKVHDAAVTLQCPDGTVIQHTYTYIDECTCAPGCSSLPGTTMTAS</sequence>
<keyword evidence="14" id="KW-1185">Reference proteome</keyword>